<evidence type="ECO:0000313" key="7">
    <source>
        <dbReference type="Proteomes" id="UP000237082"/>
    </source>
</evidence>
<feature type="domain" description="HTH tetR-type" evidence="5">
    <location>
        <begin position="6"/>
        <end position="66"/>
    </location>
</feature>
<dbReference type="Pfam" id="PF00440">
    <property type="entry name" value="TetR_N"/>
    <property type="match status" value="1"/>
</dbReference>
<dbReference type="FunFam" id="1.10.10.60:FF:000141">
    <property type="entry name" value="TetR family transcriptional regulator"/>
    <property type="match status" value="1"/>
</dbReference>
<dbReference type="InterPro" id="IPR050109">
    <property type="entry name" value="HTH-type_TetR-like_transc_reg"/>
</dbReference>
<evidence type="ECO:0000256" key="4">
    <source>
        <dbReference type="PROSITE-ProRule" id="PRU00335"/>
    </source>
</evidence>
<dbReference type="OrthoDB" id="8595767at2"/>
<dbReference type="Proteomes" id="UP000237082">
    <property type="component" value="Unassembled WGS sequence"/>
</dbReference>
<dbReference type="PANTHER" id="PTHR30055:SF119">
    <property type="entry name" value="NALC"/>
    <property type="match status" value="1"/>
</dbReference>
<dbReference type="PROSITE" id="PS50977">
    <property type="entry name" value="HTH_TETR_2"/>
    <property type="match status" value="1"/>
</dbReference>
<name>A0A2S5DLA2_9NEIS</name>
<dbReference type="Gene3D" id="1.10.10.60">
    <property type="entry name" value="Homeodomain-like"/>
    <property type="match status" value="1"/>
</dbReference>
<dbReference type="EMBL" id="PQWB01000007">
    <property type="protein sequence ID" value="POZ63833.1"/>
    <property type="molecule type" value="Genomic_DNA"/>
</dbReference>
<feature type="DNA-binding region" description="H-T-H motif" evidence="4">
    <location>
        <begin position="29"/>
        <end position="48"/>
    </location>
</feature>
<dbReference type="GO" id="GO:0000976">
    <property type="term" value="F:transcription cis-regulatory region binding"/>
    <property type="evidence" value="ECO:0007669"/>
    <property type="project" value="TreeGrafter"/>
</dbReference>
<dbReference type="InterPro" id="IPR009057">
    <property type="entry name" value="Homeodomain-like_sf"/>
</dbReference>
<dbReference type="PRINTS" id="PR00455">
    <property type="entry name" value="HTHTETR"/>
</dbReference>
<evidence type="ECO:0000256" key="3">
    <source>
        <dbReference type="ARBA" id="ARBA00023163"/>
    </source>
</evidence>
<dbReference type="SUPFAM" id="SSF46689">
    <property type="entry name" value="Homeodomain-like"/>
    <property type="match status" value="1"/>
</dbReference>
<dbReference type="InterPro" id="IPR039536">
    <property type="entry name" value="TetR_C_Proteobacteria"/>
</dbReference>
<protein>
    <submittedName>
        <fullName evidence="6">TetR/AcrR family transcriptional regulator</fullName>
    </submittedName>
</protein>
<evidence type="ECO:0000256" key="2">
    <source>
        <dbReference type="ARBA" id="ARBA00023125"/>
    </source>
</evidence>
<dbReference type="AlphaFoldDB" id="A0A2S5DLA2"/>
<sequence length="206" mass="22317">MRTKSESKRQAIVAAATEVFLERGYEAASMSEISTRAGGSKATLYNYFSSKEALFLDVMSCLAGEMSKVYVKLVPGGDLPAVLQDFGEAYLDNLFSPELRALRAIVMGSGSRSEVGLLFYENGPKVGWGKLADFMAAEMRAGRLREAEPWTAAMHFHGLLHAECQVAMITGLVDQLAPQEKRPAWVASAIDTFLRAYGAHDGGKAA</sequence>
<organism evidence="6 7">
    <name type="scientific">Chromobacterium alticapitis</name>
    <dbReference type="NCBI Taxonomy" id="2073169"/>
    <lineage>
        <taxon>Bacteria</taxon>
        <taxon>Pseudomonadati</taxon>
        <taxon>Pseudomonadota</taxon>
        <taxon>Betaproteobacteria</taxon>
        <taxon>Neisseriales</taxon>
        <taxon>Chromobacteriaceae</taxon>
        <taxon>Chromobacterium</taxon>
    </lineage>
</organism>
<dbReference type="RefSeq" id="WP_103900942.1">
    <property type="nucleotide sequence ID" value="NZ_PQWB01000007.1"/>
</dbReference>
<keyword evidence="7" id="KW-1185">Reference proteome</keyword>
<keyword evidence="3" id="KW-0804">Transcription</keyword>
<dbReference type="InterPro" id="IPR001647">
    <property type="entry name" value="HTH_TetR"/>
</dbReference>
<evidence type="ECO:0000313" key="6">
    <source>
        <dbReference type="EMBL" id="POZ63833.1"/>
    </source>
</evidence>
<keyword evidence="2 4" id="KW-0238">DNA-binding</keyword>
<reference evidence="7" key="1">
    <citation type="submission" date="2018-02" db="EMBL/GenBank/DDBJ databases">
        <authorList>
            <person name="O'Hara-Hanley K."/>
            <person name="Soby S."/>
        </authorList>
    </citation>
    <scope>NUCLEOTIDE SEQUENCE [LARGE SCALE GENOMIC DNA]</scope>
    <source>
        <strain evidence="7">MWU14-2602</strain>
    </source>
</reference>
<dbReference type="PANTHER" id="PTHR30055">
    <property type="entry name" value="HTH-TYPE TRANSCRIPTIONAL REGULATOR RUTR"/>
    <property type="match status" value="1"/>
</dbReference>
<proteinExistence type="predicted"/>
<evidence type="ECO:0000259" key="5">
    <source>
        <dbReference type="PROSITE" id="PS50977"/>
    </source>
</evidence>
<keyword evidence="1" id="KW-0805">Transcription regulation</keyword>
<comment type="caution">
    <text evidence="6">The sequence shown here is derived from an EMBL/GenBank/DDBJ whole genome shotgun (WGS) entry which is preliminary data.</text>
</comment>
<dbReference type="Gene3D" id="1.10.357.10">
    <property type="entry name" value="Tetracycline Repressor, domain 2"/>
    <property type="match status" value="1"/>
</dbReference>
<evidence type="ECO:0000256" key="1">
    <source>
        <dbReference type="ARBA" id="ARBA00023015"/>
    </source>
</evidence>
<dbReference type="GO" id="GO:0003700">
    <property type="term" value="F:DNA-binding transcription factor activity"/>
    <property type="evidence" value="ECO:0007669"/>
    <property type="project" value="TreeGrafter"/>
</dbReference>
<dbReference type="Pfam" id="PF14246">
    <property type="entry name" value="TetR_C_7"/>
    <property type="match status" value="1"/>
</dbReference>
<gene>
    <name evidence="6" type="ORF">C2I19_01425</name>
</gene>
<accession>A0A2S5DLA2</accession>